<accession>A0A6S8QYA1</accession>
<feature type="transmembrane region" description="Helical" evidence="1">
    <location>
        <begin position="314"/>
        <end position="334"/>
    </location>
</feature>
<reference evidence="3" key="1">
    <citation type="submission" date="2021-01" db="EMBL/GenBank/DDBJ databases">
        <authorList>
            <person name="Corre E."/>
            <person name="Pelletier E."/>
            <person name="Niang G."/>
            <person name="Scheremetjew M."/>
            <person name="Finn R."/>
            <person name="Kale V."/>
            <person name="Holt S."/>
            <person name="Cochrane G."/>
            <person name="Meng A."/>
            <person name="Brown T."/>
            <person name="Cohen L."/>
        </authorList>
    </citation>
    <scope>NUCLEOTIDE SEQUENCE</scope>
    <source>
        <strain evidence="3">MM31A-1</strain>
    </source>
</reference>
<feature type="transmembrane region" description="Helical" evidence="1">
    <location>
        <begin position="63"/>
        <end position="83"/>
    </location>
</feature>
<gene>
    <name evidence="2" type="ORF">CDEB00056_LOCUS725</name>
    <name evidence="3" type="ORF">CDEB00056_LOCUS726</name>
</gene>
<evidence type="ECO:0000313" key="3">
    <source>
        <dbReference type="EMBL" id="CAE0455885.1"/>
    </source>
</evidence>
<keyword evidence="1" id="KW-1133">Transmembrane helix</keyword>
<evidence type="ECO:0000313" key="2">
    <source>
        <dbReference type="EMBL" id="CAE0455884.1"/>
    </source>
</evidence>
<name>A0A6S8QYA1_9STRA</name>
<dbReference type="AlphaFoldDB" id="A0A6S8QYA1"/>
<dbReference type="GO" id="GO:0005254">
    <property type="term" value="F:chloride channel activity"/>
    <property type="evidence" value="ECO:0007669"/>
    <property type="project" value="InterPro"/>
</dbReference>
<keyword evidence="1" id="KW-0812">Transmembrane</keyword>
<dbReference type="EMBL" id="HBIO01001025">
    <property type="protein sequence ID" value="CAE0455884.1"/>
    <property type="molecule type" value="Transcribed_RNA"/>
</dbReference>
<evidence type="ECO:0000256" key="1">
    <source>
        <dbReference type="SAM" id="Phobius"/>
    </source>
</evidence>
<dbReference type="EMBL" id="HBIO01001026">
    <property type="protein sequence ID" value="CAE0455885.1"/>
    <property type="molecule type" value="Transcribed_RNA"/>
</dbReference>
<feature type="transmembrane region" description="Helical" evidence="1">
    <location>
        <begin position="116"/>
        <end position="137"/>
    </location>
</feature>
<organism evidence="3">
    <name type="scientific">Chaetoceros debilis</name>
    <dbReference type="NCBI Taxonomy" id="122233"/>
    <lineage>
        <taxon>Eukaryota</taxon>
        <taxon>Sar</taxon>
        <taxon>Stramenopiles</taxon>
        <taxon>Ochrophyta</taxon>
        <taxon>Bacillariophyta</taxon>
        <taxon>Coscinodiscophyceae</taxon>
        <taxon>Chaetocerotophycidae</taxon>
        <taxon>Chaetocerotales</taxon>
        <taxon>Chaetocerotaceae</taxon>
        <taxon>Chaetoceros</taxon>
    </lineage>
</organism>
<protein>
    <recommendedName>
        <fullName evidence="4">Bestrophin homolog</fullName>
    </recommendedName>
</protein>
<feature type="transmembrane region" description="Helical" evidence="1">
    <location>
        <begin position="275"/>
        <end position="294"/>
    </location>
</feature>
<evidence type="ECO:0008006" key="4">
    <source>
        <dbReference type="Google" id="ProtNLM"/>
    </source>
</evidence>
<proteinExistence type="predicted"/>
<keyword evidence="1" id="KW-0472">Membrane</keyword>
<sequence>MDEYFAKFDAENYDSLADEDPAICQTWESTPEKYPGRNSIVFKTFKSTNGTRESNSIFSITQLFEYVSLTISAVVIMLIFGNWNWAFPDGKRACDTKLDHMPSICKLTSLLEEGAVQYRVLAAFILGGFVVSSVSTWQSRRLAYGMLCNSTRNLIISISSNVPADEMYDKCTLIRWAILAYELCVLKARNTSDTKEAYEYLQALNLLEEDEWDLFIDGGNKNNTVFWWINTKASMLQSNHCISDTRYQILSDSVTRCRERGNDLMSRNDKDQPGPYVFICAMLVNLNLLLTSISKGFEWAIMLHDSGARIFVEPIIYVDIFILFTYNTIFAMLFDLCSALYNPFGPRPIDIPHIKTSQSIRRLAKEISIGELPISMHKSNDLRSSGFMECDDTGRLAELESKLSKAKTVFGKSMLFRPGKNVTFEEDDSMGTFDDDDLSVMLNE</sequence>